<dbReference type="Proteomes" id="UP000887580">
    <property type="component" value="Unplaced"/>
</dbReference>
<dbReference type="WBParaSite" id="PS1159_v2.g8554.t1">
    <property type="protein sequence ID" value="PS1159_v2.g8554.t1"/>
    <property type="gene ID" value="PS1159_v2.g8554"/>
</dbReference>
<evidence type="ECO:0000313" key="1">
    <source>
        <dbReference type="Proteomes" id="UP000887580"/>
    </source>
</evidence>
<organism evidence="1 2">
    <name type="scientific">Panagrolaimus sp. PS1159</name>
    <dbReference type="NCBI Taxonomy" id="55785"/>
    <lineage>
        <taxon>Eukaryota</taxon>
        <taxon>Metazoa</taxon>
        <taxon>Ecdysozoa</taxon>
        <taxon>Nematoda</taxon>
        <taxon>Chromadorea</taxon>
        <taxon>Rhabditida</taxon>
        <taxon>Tylenchina</taxon>
        <taxon>Panagrolaimomorpha</taxon>
        <taxon>Panagrolaimoidea</taxon>
        <taxon>Panagrolaimidae</taxon>
        <taxon>Panagrolaimus</taxon>
    </lineage>
</organism>
<protein>
    <submittedName>
        <fullName evidence="2">Serpin domain-containing protein</fullName>
    </submittedName>
</protein>
<evidence type="ECO:0000313" key="2">
    <source>
        <dbReference type="WBParaSite" id="PS1159_v2.g8554.t1"/>
    </source>
</evidence>
<proteinExistence type="predicted"/>
<sequence>MAKKFESINEAQLGFALKLLRSQNLDDKSTVFSPVSIAASMALDVLAEGFIESEIHSYFTNLIERTKNEYGVKVQPQGEEFDEYSNPYTSACVLETYNQIYFDDDVLLKDNFVEKFNNFYQGEIQKVDFLPAETVEKVNNFIAEATRNKINDIVGKDTFDEDTKIVLINAIYFKGKWSHCFPDSKTKDANFYSAAGKIKKAKMMEHYSNKRRYSETNKFQFLSLPYQFCDLSMKIILPRERFGLADIVKNLTSAELLKHLSKNKEVEVIIKMPRFEVKTQFPVEETFKNMGIRDVFEENADLERISAIKPLFISSVLHSAFIC</sequence>
<reference evidence="2" key="1">
    <citation type="submission" date="2022-11" db="UniProtKB">
        <authorList>
            <consortium name="WormBaseParasite"/>
        </authorList>
    </citation>
    <scope>IDENTIFICATION</scope>
</reference>
<name>A0AC35GTB7_9BILA</name>
<accession>A0AC35GTB7</accession>